<dbReference type="Proteomes" id="UP001595834">
    <property type="component" value="Unassembled WGS sequence"/>
</dbReference>
<protein>
    <recommendedName>
        <fullName evidence="4">Transposase</fullName>
    </recommendedName>
</protein>
<feature type="region of interest" description="Disordered" evidence="1">
    <location>
        <begin position="51"/>
        <end position="76"/>
    </location>
</feature>
<reference evidence="3" key="1">
    <citation type="journal article" date="2019" name="Int. J. Syst. Evol. Microbiol.">
        <title>The Global Catalogue of Microorganisms (GCM) 10K type strain sequencing project: providing services to taxonomists for standard genome sequencing and annotation.</title>
        <authorList>
            <consortium name="The Broad Institute Genomics Platform"/>
            <consortium name="The Broad Institute Genome Sequencing Center for Infectious Disease"/>
            <person name="Wu L."/>
            <person name="Ma J."/>
        </authorList>
    </citation>
    <scope>NUCLEOTIDE SEQUENCE [LARGE SCALE GENOMIC DNA]</scope>
    <source>
        <strain evidence="3">CCM 7224</strain>
    </source>
</reference>
<accession>A0ABV9UVX7</accession>
<keyword evidence="3" id="KW-1185">Reference proteome</keyword>
<evidence type="ECO:0000313" key="3">
    <source>
        <dbReference type="Proteomes" id="UP001595834"/>
    </source>
</evidence>
<proteinExistence type="predicted"/>
<dbReference type="EMBL" id="JBHSIZ010000038">
    <property type="protein sequence ID" value="MFC4960681.1"/>
    <property type="molecule type" value="Genomic_DNA"/>
</dbReference>
<organism evidence="2 3">
    <name type="scientific">Streptomyces mauvecolor</name>
    <dbReference type="NCBI Taxonomy" id="58345"/>
    <lineage>
        <taxon>Bacteria</taxon>
        <taxon>Bacillati</taxon>
        <taxon>Actinomycetota</taxon>
        <taxon>Actinomycetes</taxon>
        <taxon>Kitasatosporales</taxon>
        <taxon>Streptomycetaceae</taxon>
        <taxon>Streptomyces</taxon>
    </lineage>
</organism>
<evidence type="ECO:0008006" key="4">
    <source>
        <dbReference type="Google" id="ProtNLM"/>
    </source>
</evidence>
<comment type="caution">
    <text evidence="2">The sequence shown here is derived from an EMBL/GenBank/DDBJ whole genome shotgun (WGS) entry which is preliminary data.</text>
</comment>
<sequence>MLPRDLMAQKRLVAERCESLRWEVPRFLKAMWETDAFHYDVVAQIRMDRWSRGASRSWATPDSAAPRSPGRAPASH</sequence>
<name>A0ABV9UVX7_9ACTN</name>
<feature type="compositionally biased region" description="Low complexity" evidence="1">
    <location>
        <begin position="61"/>
        <end position="76"/>
    </location>
</feature>
<gene>
    <name evidence="2" type="ORF">ACFPFX_30725</name>
</gene>
<dbReference type="RefSeq" id="WP_344379567.1">
    <property type="nucleotide sequence ID" value="NZ_BAAASQ010000029.1"/>
</dbReference>
<evidence type="ECO:0000256" key="1">
    <source>
        <dbReference type="SAM" id="MobiDB-lite"/>
    </source>
</evidence>
<evidence type="ECO:0000313" key="2">
    <source>
        <dbReference type="EMBL" id="MFC4960681.1"/>
    </source>
</evidence>